<dbReference type="EC" id="2.3.1.-" evidence="2"/>
<dbReference type="EMBL" id="DXBC01000017">
    <property type="protein sequence ID" value="HIZ78355.1"/>
    <property type="molecule type" value="Genomic_DNA"/>
</dbReference>
<proteinExistence type="predicted"/>
<dbReference type="InterPro" id="IPR016181">
    <property type="entry name" value="Acyl_CoA_acyltransferase"/>
</dbReference>
<keyword evidence="2" id="KW-0012">Acyltransferase</keyword>
<evidence type="ECO:0000313" key="3">
    <source>
        <dbReference type="Proteomes" id="UP000824101"/>
    </source>
</evidence>
<comment type="caution">
    <text evidence="2">The sequence shown here is derived from an EMBL/GenBank/DDBJ whole genome shotgun (WGS) entry which is preliminary data.</text>
</comment>
<dbReference type="PANTHER" id="PTHR43072">
    <property type="entry name" value="N-ACETYLTRANSFERASE"/>
    <property type="match status" value="1"/>
</dbReference>
<evidence type="ECO:0000313" key="2">
    <source>
        <dbReference type="EMBL" id="HIZ78355.1"/>
    </source>
</evidence>
<gene>
    <name evidence="2" type="ORF">IAA17_00990</name>
</gene>
<dbReference type="AlphaFoldDB" id="A0A9D2GGB8"/>
<dbReference type="CDD" id="cd04301">
    <property type="entry name" value="NAT_SF"/>
    <property type="match status" value="1"/>
</dbReference>
<dbReference type="SUPFAM" id="SSF55729">
    <property type="entry name" value="Acyl-CoA N-acyltransferases (Nat)"/>
    <property type="match status" value="1"/>
</dbReference>
<dbReference type="PROSITE" id="PS51186">
    <property type="entry name" value="GNAT"/>
    <property type="match status" value="1"/>
</dbReference>
<sequence>MEKNRTDGDGFEILRCTKNDIPEILAVMREAEAGLTSRDWYVTDGRDFFEAHMEREGFVLKAVERQSGRLAGFLAVRIPGKAEDNLGRFLQLGEEELLQVAHMESAAVASDFRGNGLQGRMMAEAERILREQGFSRFMGTVHPSNCYSRNHFLRLGYRAAARTEMYGGLTRDVMVKEAEDGDAQKASDHIFEKNC</sequence>
<keyword evidence="2" id="KW-0808">Transferase</keyword>
<dbReference type="GO" id="GO:0016747">
    <property type="term" value="F:acyltransferase activity, transferring groups other than amino-acyl groups"/>
    <property type="evidence" value="ECO:0007669"/>
    <property type="project" value="InterPro"/>
</dbReference>
<dbReference type="Pfam" id="PF00583">
    <property type="entry name" value="Acetyltransf_1"/>
    <property type="match status" value="1"/>
</dbReference>
<dbReference type="Proteomes" id="UP000824101">
    <property type="component" value="Unassembled WGS sequence"/>
</dbReference>
<name>A0A9D2GGB8_9FIRM</name>
<evidence type="ECO:0000259" key="1">
    <source>
        <dbReference type="PROSITE" id="PS51186"/>
    </source>
</evidence>
<accession>A0A9D2GGB8</accession>
<organism evidence="2 3">
    <name type="scientific">Candidatus Lachnoclostridium stercorigallinarum</name>
    <dbReference type="NCBI Taxonomy" id="2838634"/>
    <lineage>
        <taxon>Bacteria</taxon>
        <taxon>Bacillati</taxon>
        <taxon>Bacillota</taxon>
        <taxon>Clostridia</taxon>
        <taxon>Lachnospirales</taxon>
        <taxon>Lachnospiraceae</taxon>
    </lineage>
</organism>
<dbReference type="PANTHER" id="PTHR43072:SF60">
    <property type="entry name" value="L-2,4-DIAMINOBUTYRIC ACID ACETYLTRANSFERASE"/>
    <property type="match status" value="1"/>
</dbReference>
<reference evidence="2" key="2">
    <citation type="submission" date="2021-04" db="EMBL/GenBank/DDBJ databases">
        <authorList>
            <person name="Gilroy R."/>
        </authorList>
    </citation>
    <scope>NUCLEOTIDE SEQUENCE</scope>
    <source>
        <strain evidence="2">ChiBcec1-1093</strain>
    </source>
</reference>
<protein>
    <submittedName>
        <fullName evidence="2">GNAT family N-acetyltransferase</fullName>
        <ecNumber evidence="2">2.3.1.-</ecNumber>
    </submittedName>
</protein>
<reference evidence="2" key="1">
    <citation type="journal article" date="2021" name="PeerJ">
        <title>Extensive microbial diversity within the chicken gut microbiome revealed by metagenomics and culture.</title>
        <authorList>
            <person name="Gilroy R."/>
            <person name="Ravi A."/>
            <person name="Getino M."/>
            <person name="Pursley I."/>
            <person name="Horton D.L."/>
            <person name="Alikhan N.F."/>
            <person name="Baker D."/>
            <person name="Gharbi K."/>
            <person name="Hall N."/>
            <person name="Watson M."/>
            <person name="Adriaenssens E.M."/>
            <person name="Foster-Nyarko E."/>
            <person name="Jarju S."/>
            <person name="Secka A."/>
            <person name="Antonio M."/>
            <person name="Oren A."/>
            <person name="Chaudhuri R.R."/>
            <person name="La Ragione R."/>
            <person name="Hildebrand F."/>
            <person name="Pallen M.J."/>
        </authorList>
    </citation>
    <scope>NUCLEOTIDE SEQUENCE</scope>
    <source>
        <strain evidence="2">ChiBcec1-1093</strain>
    </source>
</reference>
<dbReference type="Gene3D" id="3.40.630.30">
    <property type="match status" value="1"/>
</dbReference>
<feature type="domain" description="N-acetyltransferase" evidence="1">
    <location>
        <begin position="11"/>
        <end position="179"/>
    </location>
</feature>
<dbReference type="InterPro" id="IPR000182">
    <property type="entry name" value="GNAT_dom"/>
</dbReference>